<dbReference type="InterPro" id="IPR014710">
    <property type="entry name" value="RmlC-like_jellyroll"/>
</dbReference>
<evidence type="ECO:0000256" key="6">
    <source>
        <dbReference type="ARBA" id="ARBA00022729"/>
    </source>
</evidence>
<dbReference type="SUPFAM" id="SSF51182">
    <property type="entry name" value="RmlC-like cupins"/>
    <property type="match status" value="1"/>
</dbReference>
<dbReference type="InterPro" id="IPR019780">
    <property type="entry name" value="Germin_Mn-BS"/>
</dbReference>
<keyword evidence="8 9" id="KW-0464">Manganese</keyword>
<feature type="binding site" evidence="9">
    <location>
        <position position="109"/>
    </location>
    <ligand>
        <name>oxalate</name>
        <dbReference type="ChEBI" id="CHEBI:30623"/>
    </ligand>
</feature>
<gene>
    <name evidence="14" type="ORF">Syun_030823</name>
</gene>
<feature type="binding site" evidence="9">
    <location>
        <position position="114"/>
    </location>
    <ligand>
        <name>oxalate</name>
        <dbReference type="ChEBI" id="CHEBI:30623"/>
    </ligand>
</feature>
<reference evidence="14 15" key="1">
    <citation type="submission" date="2024-01" db="EMBL/GenBank/DDBJ databases">
        <title>Genome assemblies of Stephania.</title>
        <authorList>
            <person name="Yang L."/>
        </authorList>
    </citation>
    <scope>NUCLEOTIDE SEQUENCE [LARGE SCALE GENOMIC DNA]</scope>
    <source>
        <strain evidence="14">YNDBR</strain>
        <tissue evidence="14">Leaf</tissue>
    </source>
</reference>
<feature type="disulfide bond" evidence="11">
    <location>
        <begin position="30"/>
        <end position="45"/>
    </location>
</feature>
<dbReference type="GO" id="GO:0048046">
    <property type="term" value="C:apoplast"/>
    <property type="evidence" value="ECO:0007669"/>
    <property type="project" value="UniProtKB-SubCell"/>
</dbReference>
<dbReference type="SMART" id="SM00835">
    <property type="entry name" value="Cupin_1"/>
    <property type="match status" value="1"/>
</dbReference>
<comment type="similarity">
    <text evidence="2 12">Belongs to the germin family.</text>
</comment>
<evidence type="ECO:0000256" key="9">
    <source>
        <dbReference type="PIRSR" id="PIRSR601929-1"/>
    </source>
</evidence>
<feature type="binding site" evidence="10">
    <location>
        <position position="153"/>
    </location>
    <ligand>
        <name>Mn(2+)</name>
        <dbReference type="ChEBI" id="CHEBI:29035"/>
    </ligand>
</feature>
<dbReference type="AlphaFoldDB" id="A0AAP0DUX3"/>
<evidence type="ECO:0000256" key="10">
    <source>
        <dbReference type="PIRSR" id="PIRSR601929-2"/>
    </source>
</evidence>
<feature type="signal peptide" evidence="12">
    <location>
        <begin position="1"/>
        <end position="26"/>
    </location>
</feature>
<evidence type="ECO:0000256" key="11">
    <source>
        <dbReference type="PIRSR" id="PIRSR601929-3"/>
    </source>
</evidence>
<dbReference type="PRINTS" id="PR00325">
    <property type="entry name" value="GERMIN"/>
</dbReference>
<feature type="binding site" evidence="10">
    <location>
        <position position="107"/>
    </location>
    <ligand>
        <name>Mn(2+)</name>
        <dbReference type="ChEBI" id="CHEBI:29035"/>
    </ligand>
</feature>
<keyword evidence="7 11" id="KW-1015">Disulfide bond</keyword>
<dbReference type="InterPro" id="IPR001929">
    <property type="entry name" value="Germin"/>
</dbReference>
<evidence type="ECO:0000313" key="15">
    <source>
        <dbReference type="Proteomes" id="UP001420932"/>
    </source>
</evidence>
<dbReference type="PANTHER" id="PTHR31238">
    <property type="entry name" value="GERMIN-LIKE PROTEIN SUBFAMILY 3 MEMBER 3"/>
    <property type="match status" value="1"/>
</dbReference>
<organism evidence="14 15">
    <name type="scientific">Stephania yunnanensis</name>
    <dbReference type="NCBI Taxonomy" id="152371"/>
    <lineage>
        <taxon>Eukaryota</taxon>
        <taxon>Viridiplantae</taxon>
        <taxon>Streptophyta</taxon>
        <taxon>Embryophyta</taxon>
        <taxon>Tracheophyta</taxon>
        <taxon>Spermatophyta</taxon>
        <taxon>Magnoliopsida</taxon>
        <taxon>Ranunculales</taxon>
        <taxon>Menispermaceae</taxon>
        <taxon>Menispermoideae</taxon>
        <taxon>Cissampelideae</taxon>
        <taxon>Stephania</taxon>
    </lineage>
</organism>
<evidence type="ECO:0000256" key="1">
    <source>
        <dbReference type="ARBA" id="ARBA00004271"/>
    </source>
</evidence>
<dbReference type="PROSITE" id="PS00725">
    <property type="entry name" value="GERMIN"/>
    <property type="match status" value="1"/>
</dbReference>
<evidence type="ECO:0000259" key="13">
    <source>
        <dbReference type="SMART" id="SM00835"/>
    </source>
</evidence>
<name>A0AAP0DUX3_9MAGN</name>
<feature type="binding site" evidence="10">
    <location>
        <position position="109"/>
    </location>
    <ligand>
        <name>Mn(2+)</name>
        <dbReference type="ChEBI" id="CHEBI:29035"/>
    </ligand>
</feature>
<dbReference type="Pfam" id="PF00190">
    <property type="entry name" value="Cupin_1"/>
    <property type="match status" value="1"/>
</dbReference>
<dbReference type="InterPro" id="IPR006045">
    <property type="entry name" value="Cupin_1"/>
</dbReference>
<dbReference type="EMBL" id="JBBNAF010000053">
    <property type="protein sequence ID" value="KAK9081499.1"/>
    <property type="molecule type" value="Genomic_DNA"/>
</dbReference>
<dbReference type="FunFam" id="2.60.120.10:FF:000047">
    <property type="entry name" value="Auxin-binding protein ABP19a"/>
    <property type="match status" value="1"/>
</dbReference>
<evidence type="ECO:0000256" key="5">
    <source>
        <dbReference type="ARBA" id="ARBA00022723"/>
    </source>
</evidence>
<evidence type="ECO:0000256" key="8">
    <source>
        <dbReference type="ARBA" id="ARBA00023211"/>
    </source>
</evidence>
<keyword evidence="15" id="KW-1185">Reference proteome</keyword>
<proteinExistence type="inferred from homology"/>
<dbReference type="Gene3D" id="2.60.120.10">
    <property type="entry name" value="Jelly Rolls"/>
    <property type="match status" value="1"/>
</dbReference>
<dbReference type="Proteomes" id="UP001420932">
    <property type="component" value="Unassembled WGS sequence"/>
</dbReference>
<feature type="domain" description="Cupin type-1" evidence="13">
    <location>
        <begin position="59"/>
        <end position="205"/>
    </location>
</feature>
<evidence type="ECO:0000256" key="4">
    <source>
        <dbReference type="ARBA" id="ARBA00022525"/>
    </source>
</evidence>
<feature type="chain" id="PRO_5042665776" description="Germin-like protein" evidence="12">
    <location>
        <begin position="27"/>
        <end position="215"/>
    </location>
</feature>
<protein>
    <recommendedName>
        <fullName evidence="12">Germin-like protein</fullName>
    </recommendedName>
</protein>
<keyword evidence="6 12" id="KW-0732">Signal</keyword>
<evidence type="ECO:0000256" key="2">
    <source>
        <dbReference type="ARBA" id="ARBA00007456"/>
    </source>
</evidence>
<dbReference type="CDD" id="cd02241">
    <property type="entry name" value="cupin_OxOx"/>
    <property type="match status" value="1"/>
</dbReference>
<evidence type="ECO:0000256" key="3">
    <source>
        <dbReference type="ARBA" id="ARBA00022523"/>
    </source>
</evidence>
<evidence type="ECO:0000313" key="14">
    <source>
        <dbReference type="EMBL" id="KAK9081499.1"/>
    </source>
</evidence>
<keyword evidence="3 12" id="KW-0052">Apoplast</keyword>
<keyword evidence="4 12" id="KW-0964">Secreted</keyword>
<accession>A0AAP0DUX3</accession>
<comment type="caution">
    <text evidence="14">The sequence shown here is derived from an EMBL/GenBank/DDBJ whole genome shotgun (WGS) entry which is preliminary data.</text>
</comment>
<sequence>MASSTTALVITIATIAAFHFSSPSHAADFCIADLKGAQGPAGYSCKNPANVTVHDFVFAGLGVAGNTSNTINAAVTPAFSTQFPGLNGLGLALARVDIAPGGVIPFHIHPAASEVFHVLQGKVISGLVDASNKVYLTTLKKGDIMVFPRGLLHFQVNSGKSTAIIIASFSGAEPGLQLIDYALFANELPSELLEKSTFLDHVQVKKLKGVFGGSG</sequence>
<dbReference type="GO" id="GO:0030145">
    <property type="term" value="F:manganese ion binding"/>
    <property type="evidence" value="ECO:0007669"/>
    <property type="project" value="UniProtKB-UniRule"/>
</dbReference>
<evidence type="ECO:0000256" key="7">
    <source>
        <dbReference type="ARBA" id="ARBA00023157"/>
    </source>
</evidence>
<keyword evidence="5 9" id="KW-0479">Metal-binding</keyword>
<comment type="subcellular location">
    <subcellularLocation>
        <location evidence="1 12">Secreted</location>
        <location evidence="1 12">Extracellular space</location>
        <location evidence="1 12">Apoplast</location>
    </subcellularLocation>
</comment>
<dbReference type="InterPro" id="IPR011051">
    <property type="entry name" value="RmlC_Cupin_sf"/>
</dbReference>
<evidence type="ECO:0000256" key="12">
    <source>
        <dbReference type="RuleBase" id="RU366015"/>
    </source>
</evidence>
<feature type="binding site" evidence="10">
    <location>
        <position position="114"/>
    </location>
    <ligand>
        <name>Mn(2+)</name>
        <dbReference type="ChEBI" id="CHEBI:29035"/>
    </ligand>
</feature>